<sequence>MKRRNVFLLSLLCFLFLCPRILQAQSDAKAREILDKTAAAFRQAQAVSITFGGTQEGTLLLKGNKFHLNTGDVETWFDGKTQWSYLRQNEEVNVSTPTPEELQSINPYVLLDHYSQHYNSRYSGVRTHSGKQGQEVILTPRASQQDIRSICFVVNNRYEPLYIRIDLKNGQQQEILIRTYRALQTASDKEFTFDSKKYPDAEIIDMR</sequence>
<evidence type="ECO:0000313" key="3">
    <source>
        <dbReference type="EMBL" id="RHA74255.1"/>
    </source>
</evidence>
<dbReference type="CDD" id="cd16325">
    <property type="entry name" value="LolA"/>
    <property type="match status" value="1"/>
</dbReference>
<evidence type="ECO:0000256" key="2">
    <source>
        <dbReference type="SAM" id="SignalP"/>
    </source>
</evidence>
<name>A0A413SXT7_9BACT</name>
<feature type="chain" id="PRO_5019157840" description="Outer membrane lipoprotein carrier protein LolA" evidence="2">
    <location>
        <begin position="25"/>
        <end position="207"/>
    </location>
</feature>
<comment type="caution">
    <text evidence="3">The sequence shown here is derived from an EMBL/GenBank/DDBJ whole genome shotgun (WGS) entry which is preliminary data.</text>
</comment>
<evidence type="ECO:0000313" key="4">
    <source>
        <dbReference type="Proteomes" id="UP000283855"/>
    </source>
</evidence>
<evidence type="ECO:0000256" key="1">
    <source>
        <dbReference type="ARBA" id="ARBA00022729"/>
    </source>
</evidence>
<feature type="signal peptide" evidence="2">
    <location>
        <begin position="1"/>
        <end position="24"/>
    </location>
</feature>
<dbReference type="InterPro" id="IPR029046">
    <property type="entry name" value="LolA/LolB/LppX"/>
</dbReference>
<dbReference type="SUPFAM" id="SSF89392">
    <property type="entry name" value="Prokaryotic lipoproteins and lipoprotein localization factors"/>
    <property type="match status" value="1"/>
</dbReference>
<dbReference type="InterPro" id="IPR004564">
    <property type="entry name" value="OM_lipoprot_carrier_LolA-like"/>
</dbReference>
<dbReference type="AlphaFoldDB" id="A0A413SXT7"/>
<dbReference type="EMBL" id="QSFT01000025">
    <property type="protein sequence ID" value="RHA74255.1"/>
    <property type="molecule type" value="Genomic_DNA"/>
</dbReference>
<gene>
    <name evidence="3" type="ORF">DW921_11010</name>
</gene>
<dbReference type="Proteomes" id="UP000283855">
    <property type="component" value="Unassembled WGS sequence"/>
</dbReference>
<keyword evidence="1 2" id="KW-0732">Signal</keyword>
<proteinExistence type="predicted"/>
<accession>A0A413SXT7</accession>
<dbReference type="RefSeq" id="WP_118400695.1">
    <property type="nucleotide sequence ID" value="NZ_CABJGD010000025.1"/>
</dbReference>
<protein>
    <recommendedName>
        <fullName evidence="5">Outer membrane lipoprotein carrier protein LolA</fullName>
    </recommendedName>
</protein>
<dbReference type="Gene3D" id="2.50.20.10">
    <property type="entry name" value="Lipoprotein localisation LolA/LolB/LppX"/>
    <property type="match status" value="1"/>
</dbReference>
<organism evidence="3 4">
    <name type="scientific">Phocaeicola coprophilus</name>
    <dbReference type="NCBI Taxonomy" id="387090"/>
    <lineage>
        <taxon>Bacteria</taxon>
        <taxon>Pseudomonadati</taxon>
        <taxon>Bacteroidota</taxon>
        <taxon>Bacteroidia</taxon>
        <taxon>Bacteroidales</taxon>
        <taxon>Bacteroidaceae</taxon>
        <taxon>Phocaeicola</taxon>
    </lineage>
</organism>
<evidence type="ECO:0008006" key="5">
    <source>
        <dbReference type="Google" id="ProtNLM"/>
    </source>
</evidence>
<dbReference type="Pfam" id="PF16584">
    <property type="entry name" value="LolA_2"/>
    <property type="match status" value="1"/>
</dbReference>
<reference evidence="3 4" key="1">
    <citation type="submission" date="2018-08" db="EMBL/GenBank/DDBJ databases">
        <title>A genome reference for cultivated species of the human gut microbiota.</title>
        <authorList>
            <person name="Zou Y."/>
            <person name="Xue W."/>
            <person name="Luo G."/>
        </authorList>
    </citation>
    <scope>NUCLEOTIDE SEQUENCE [LARGE SCALE GENOMIC DNA]</scope>
    <source>
        <strain evidence="3 4">AM42-38</strain>
    </source>
</reference>